<dbReference type="InterPro" id="IPR025724">
    <property type="entry name" value="GAG-pre-integrase_dom"/>
</dbReference>
<gene>
    <name evidence="2" type="ORF">AXG93_1409s1260</name>
</gene>
<dbReference type="Pfam" id="PF13976">
    <property type="entry name" value="gag_pre-integrs"/>
    <property type="match status" value="1"/>
</dbReference>
<dbReference type="InterPro" id="IPR012337">
    <property type="entry name" value="RNaseH-like_sf"/>
</dbReference>
<protein>
    <recommendedName>
        <fullName evidence="1">GAG-pre-integrase domain-containing protein</fullName>
    </recommendedName>
</protein>
<dbReference type="InterPro" id="IPR039537">
    <property type="entry name" value="Retrotran_Ty1/copia-like"/>
</dbReference>
<evidence type="ECO:0000313" key="3">
    <source>
        <dbReference type="Proteomes" id="UP000077202"/>
    </source>
</evidence>
<feature type="domain" description="GAG-pre-integrase" evidence="1">
    <location>
        <begin position="28"/>
        <end position="89"/>
    </location>
</feature>
<dbReference type="Proteomes" id="UP000077202">
    <property type="component" value="Unassembled WGS sequence"/>
</dbReference>
<dbReference type="PANTHER" id="PTHR42648">
    <property type="entry name" value="TRANSPOSASE, PUTATIVE-RELATED"/>
    <property type="match status" value="1"/>
</dbReference>
<sequence length="145" mass="16024">MGNVIAQCISKNKLYRLGTTSSNPLSVPANVSYSVSYIEEQSTYQWHLKLGHMSLPQILQMKQHHMVKVMEKCFVSTLTFCTSCVIGKSTRAKLPSEGATRAIDLLGLYTIPDTPEQNGVAERKNRTLIDVVVAMLSPSGLPYGY</sequence>
<reference evidence="2" key="1">
    <citation type="submission" date="2016-03" db="EMBL/GenBank/DDBJ databases">
        <title>Mechanisms controlling the formation of the plant cell surface in tip-growing cells are functionally conserved among land plants.</title>
        <authorList>
            <person name="Honkanen S."/>
            <person name="Jones V.A."/>
            <person name="Morieri G."/>
            <person name="Champion C."/>
            <person name="Hetherington A.J."/>
            <person name="Kelly S."/>
            <person name="Saint-Marcoux D."/>
            <person name="Proust H."/>
            <person name="Prescott H."/>
            <person name="Dolan L."/>
        </authorList>
    </citation>
    <scope>NUCLEOTIDE SEQUENCE [LARGE SCALE GENOMIC DNA]</scope>
    <source>
        <tissue evidence="2">Whole gametophyte</tissue>
    </source>
</reference>
<organism evidence="2 3">
    <name type="scientific">Marchantia polymorpha subsp. ruderalis</name>
    <dbReference type="NCBI Taxonomy" id="1480154"/>
    <lineage>
        <taxon>Eukaryota</taxon>
        <taxon>Viridiplantae</taxon>
        <taxon>Streptophyta</taxon>
        <taxon>Embryophyta</taxon>
        <taxon>Marchantiophyta</taxon>
        <taxon>Marchantiopsida</taxon>
        <taxon>Marchantiidae</taxon>
        <taxon>Marchantiales</taxon>
        <taxon>Marchantiaceae</taxon>
        <taxon>Marchantia</taxon>
    </lineage>
</organism>
<name>A0A176WII6_MARPO</name>
<dbReference type="EMBL" id="LVLJ01000725">
    <property type="protein sequence ID" value="OAE32859.1"/>
    <property type="molecule type" value="Genomic_DNA"/>
</dbReference>
<dbReference type="AlphaFoldDB" id="A0A176WII6"/>
<comment type="caution">
    <text evidence="2">The sequence shown here is derived from an EMBL/GenBank/DDBJ whole genome shotgun (WGS) entry which is preliminary data.</text>
</comment>
<proteinExistence type="predicted"/>
<accession>A0A176WII6</accession>
<evidence type="ECO:0000259" key="1">
    <source>
        <dbReference type="Pfam" id="PF13976"/>
    </source>
</evidence>
<dbReference type="SUPFAM" id="SSF53098">
    <property type="entry name" value="Ribonuclease H-like"/>
    <property type="match status" value="1"/>
</dbReference>
<keyword evidence="3" id="KW-1185">Reference proteome</keyword>
<evidence type="ECO:0000313" key="2">
    <source>
        <dbReference type="EMBL" id="OAE32859.1"/>
    </source>
</evidence>
<dbReference type="PANTHER" id="PTHR42648:SF28">
    <property type="entry name" value="TRANSPOSON-ENCODED PROTEIN WITH RIBONUCLEASE H-LIKE AND RETROVIRUS ZINC FINGER-LIKE DOMAINS"/>
    <property type="match status" value="1"/>
</dbReference>